<comment type="catalytic activity">
    <reaction evidence="1">
        <text>Hydrolysis of alpha-(2-&gt;3)-, alpha-(2-&gt;6)-, alpha-(2-&gt;8)- glycosidic linkages of terminal sialic acid residues in oligosaccharides, glycoproteins, glycolipids, colominic acid and synthetic substrates.</text>
        <dbReference type="EC" id="3.2.1.18"/>
    </reaction>
</comment>
<comment type="caution">
    <text evidence="9">The sequence shown here is derived from an EMBL/GenBank/DDBJ whole genome shotgun (WGS) entry which is preliminary data.</text>
</comment>
<dbReference type="GO" id="GO:0009313">
    <property type="term" value="P:oligosaccharide catabolic process"/>
    <property type="evidence" value="ECO:0007669"/>
    <property type="project" value="TreeGrafter"/>
</dbReference>
<dbReference type="Pfam" id="PF00754">
    <property type="entry name" value="F5_F8_type_C"/>
    <property type="match status" value="1"/>
</dbReference>
<keyword evidence="10" id="KW-1185">Reference proteome</keyword>
<dbReference type="SUPFAM" id="SSF50939">
    <property type="entry name" value="Sialidases"/>
    <property type="match status" value="1"/>
</dbReference>
<feature type="domain" description="Fibronectin type-III" evidence="8">
    <location>
        <begin position="361"/>
        <end position="443"/>
    </location>
</feature>
<dbReference type="InterPro" id="IPR008979">
    <property type="entry name" value="Galactose-bd-like_sf"/>
</dbReference>
<keyword evidence="5" id="KW-0245">EGF-like domain</keyword>
<dbReference type="EMBL" id="RHLK01000008">
    <property type="protein sequence ID" value="MVP00938.1"/>
    <property type="molecule type" value="Genomic_DNA"/>
</dbReference>
<comment type="subcellular location">
    <subcellularLocation>
        <location evidence="2">Cell projection</location>
    </subcellularLocation>
</comment>
<dbReference type="PANTHER" id="PTHR10628:SF30">
    <property type="entry name" value="EXO-ALPHA-SIALIDASE"/>
    <property type="match status" value="1"/>
</dbReference>
<dbReference type="Gene3D" id="2.60.40.10">
    <property type="entry name" value="Immunoglobulins"/>
    <property type="match status" value="1"/>
</dbReference>
<dbReference type="Gene3D" id="2.60.120.260">
    <property type="entry name" value="Galactose-binding domain-like"/>
    <property type="match status" value="1"/>
</dbReference>
<dbReference type="GO" id="GO:0016020">
    <property type="term" value="C:membrane"/>
    <property type="evidence" value="ECO:0007669"/>
    <property type="project" value="TreeGrafter"/>
</dbReference>
<dbReference type="RefSeq" id="WP_157336869.1">
    <property type="nucleotide sequence ID" value="NZ_RHLK01000008.1"/>
</dbReference>
<comment type="similarity">
    <text evidence="3">Belongs to the glycosyl hydrolase 33 family.</text>
</comment>
<dbReference type="GO" id="GO:0006689">
    <property type="term" value="P:ganglioside catabolic process"/>
    <property type="evidence" value="ECO:0007669"/>
    <property type="project" value="TreeGrafter"/>
</dbReference>
<dbReference type="GO" id="GO:0004308">
    <property type="term" value="F:exo-alpha-sialidase activity"/>
    <property type="evidence" value="ECO:0007669"/>
    <property type="project" value="UniProtKB-EC"/>
</dbReference>
<dbReference type="SUPFAM" id="SSF49899">
    <property type="entry name" value="Concanavalin A-like lectins/glucanases"/>
    <property type="match status" value="1"/>
</dbReference>
<evidence type="ECO:0000259" key="8">
    <source>
        <dbReference type="PROSITE" id="PS50853"/>
    </source>
</evidence>
<evidence type="ECO:0000313" key="10">
    <source>
        <dbReference type="Proteomes" id="UP000490800"/>
    </source>
</evidence>
<dbReference type="SMART" id="SM00282">
    <property type="entry name" value="LamG"/>
    <property type="match status" value="1"/>
</dbReference>
<gene>
    <name evidence="9" type="ORF">EDM21_15620</name>
</gene>
<dbReference type="Gene3D" id="2.60.120.200">
    <property type="match status" value="1"/>
</dbReference>
<dbReference type="Gene3D" id="2.40.220.10">
    <property type="entry name" value="Intramolecular Trans-sialidase, Domain 3"/>
    <property type="match status" value="1"/>
</dbReference>
<dbReference type="OrthoDB" id="7294637at2"/>
<evidence type="ECO:0000259" key="7">
    <source>
        <dbReference type="PROSITE" id="PS50022"/>
    </source>
</evidence>
<organism evidence="9 10">
    <name type="scientific">Paenibacillus lutrae</name>
    <dbReference type="NCBI Taxonomy" id="2078573"/>
    <lineage>
        <taxon>Bacteria</taxon>
        <taxon>Bacillati</taxon>
        <taxon>Bacillota</taxon>
        <taxon>Bacilli</taxon>
        <taxon>Bacillales</taxon>
        <taxon>Paenibacillaceae</taxon>
        <taxon>Paenibacillus</taxon>
    </lineage>
</organism>
<dbReference type="GO" id="GO:0042995">
    <property type="term" value="C:cell projection"/>
    <property type="evidence" value="ECO:0007669"/>
    <property type="project" value="UniProtKB-SubCell"/>
</dbReference>
<evidence type="ECO:0000256" key="4">
    <source>
        <dbReference type="ARBA" id="ARBA00012733"/>
    </source>
</evidence>
<dbReference type="InterPro" id="IPR036116">
    <property type="entry name" value="FN3_sf"/>
</dbReference>
<evidence type="ECO:0000256" key="3">
    <source>
        <dbReference type="ARBA" id="ARBA00009348"/>
    </source>
</evidence>
<keyword evidence="6" id="KW-0966">Cell projection</keyword>
<protein>
    <recommendedName>
        <fullName evidence="4">exo-alpha-sialidase</fullName>
        <ecNumber evidence="4">3.2.1.18</ecNumber>
    </recommendedName>
</protein>
<name>A0A7X3K0A1_9BACL</name>
<feature type="domain" description="F5/8 type C" evidence="7">
    <location>
        <begin position="207"/>
        <end position="353"/>
    </location>
</feature>
<evidence type="ECO:0000256" key="6">
    <source>
        <dbReference type="ARBA" id="ARBA00023273"/>
    </source>
</evidence>
<dbReference type="Pfam" id="PF13088">
    <property type="entry name" value="BNR_2"/>
    <property type="match status" value="1"/>
</dbReference>
<dbReference type="InterPro" id="IPR001791">
    <property type="entry name" value="Laminin_G"/>
</dbReference>
<dbReference type="CDD" id="cd00110">
    <property type="entry name" value="LamG"/>
    <property type="match status" value="1"/>
</dbReference>
<evidence type="ECO:0000256" key="1">
    <source>
        <dbReference type="ARBA" id="ARBA00000427"/>
    </source>
</evidence>
<dbReference type="EC" id="3.2.1.18" evidence="4"/>
<dbReference type="SMART" id="SM00060">
    <property type="entry name" value="FN3"/>
    <property type="match status" value="1"/>
</dbReference>
<dbReference type="GO" id="GO:0005737">
    <property type="term" value="C:cytoplasm"/>
    <property type="evidence" value="ECO:0007669"/>
    <property type="project" value="TreeGrafter"/>
</dbReference>
<dbReference type="AlphaFoldDB" id="A0A7X3K0A1"/>
<evidence type="ECO:0000256" key="5">
    <source>
        <dbReference type="ARBA" id="ARBA00022536"/>
    </source>
</evidence>
<dbReference type="PROSITE" id="PS50022">
    <property type="entry name" value="FA58C_3"/>
    <property type="match status" value="1"/>
</dbReference>
<dbReference type="Pfam" id="PF13385">
    <property type="entry name" value="Laminin_G_3"/>
    <property type="match status" value="1"/>
</dbReference>
<dbReference type="InterPro" id="IPR013783">
    <property type="entry name" value="Ig-like_fold"/>
</dbReference>
<evidence type="ECO:0000313" key="9">
    <source>
        <dbReference type="EMBL" id="MVP00938.1"/>
    </source>
</evidence>
<accession>A0A7X3K0A1</accession>
<proteinExistence type="inferred from homology"/>
<sequence length="882" mass="92031">MKENKLFSPVVQVLSLALVLWLLGSGLTAGLASAALPAAPVLDYPVNKTFNGTADFTDLTSDISRVSGLAQGSIAAKVRTSSGAAVKTIFSLSDTKDPSSNMSLTINGGSLYFENRENGVYATKLNSPASSVINDGNWHTVVLTVGSGGTAMYIDGALSVTDASTSFFPNVKTPDGMWIGRNADNGGGQWYYAGDIALVQVYDKVLSADEALAVSTDRALAQSAMTASASSFQTGNEPVKALDGNTGTMWHTLWSGTDTTRELTLNLGGAYSLSKLTYLPRQDSSANGTITSYEIYTSADGTTFTKSVSGTWANDKTLKTAVVAANGVRYVKLKALAGTGGFASAAEIGVYVPGGDGTPPSPGGLSAKATKSSEVYVSWNDSAGATAYDLEADGTVISGVTSPYLHTGLAAGSTHTYKIRGRNSRGTGEWSAPVSAATLTGNAFKTVPTALFGPNMFGSAGYRIPSLFTTSKGTLIAGIDQRIPGNADSPNDINFAIRRSTDGGQTWNSIQVLIDYPGSGYNGASVIDSELMQDPATGTLFALVDHFPGGYGFGQAKAGTGFDANGNKILTDNSGAAYTLRAGGAVYNSAGAVTTYTVRDNGDVYNGATYAGNIYLKTGIAPESLHEYGTSYLQIIQSTDDGLTWSAPVDLNAQVKADWMKFMGTGPGNGIAIGSGPHAGRLVFPVYYTNTGGYQSSAVIYSDDHGKTWKRGESPNDGRVVNGAVLNSQTLNVSTAQLTEDAVIEVAGGGLKMFMRNTSAQKRVAVATSSDGGATWDDNVTFDAALPEPYCQLSAVNFPDLGDGKRRVLFSNPASTGSRTNGTVRLSEDGSSTWAYSKVVTPGSYSYSSLTVLPDKSIGLLYEGESGEILFTRFNLDWIKTP</sequence>
<dbReference type="InterPro" id="IPR000421">
    <property type="entry name" value="FA58C"/>
</dbReference>
<dbReference type="Gene3D" id="2.120.10.10">
    <property type="match status" value="1"/>
</dbReference>
<dbReference type="InterPro" id="IPR013320">
    <property type="entry name" value="ConA-like_dom_sf"/>
</dbReference>
<dbReference type="InterPro" id="IPR036278">
    <property type="entry name" value="Sialidase_sf"/>
</dbReference>
<dbReference type="CDD" id="cd00063">
    <property type="entry name" value="FN3"/>
    <property type="match status" value="1"/>
</dbReference>
<dbReference type="Proteomes" id="UP000490800">
    <property type="component" value="Unassembled WGS sequence"/>
</dbReference>
<evidence type="ECO:0000256" key="2">
    <source>
        <dbReference type="ARBA" id="ARBA00004316"/>
    </source>
</evidence>
<dbReference type="CDD" id="cd15482">
    <property type="entry name" value="Sialidase_non-viral"/>
    <property type="match status" value="1"/>
</dbReference>
<dbReference type="InterPro" id="IPR003961">
    <property type="entry name" value="FN3_dom"/>
</dbReference>
<dbReference type="SUPFAM" id="SSF49265">
    <property type="entry name" value="Fibronectin type III"/>
    <property type="match status" value="1"/>
</dbReference>
<dbReference type="PANTHER" id="PTHR10628">
    <property type="entry name" value="SIALIDASE"/>
    <property type="match status" value="1"/>
</dbReference>
<dbReference type="PROSITE" id="PS50853">
    <property type="entry name" value="FN3"/>
    <property type="match status" value="1"/>
</dbReference>
<dbReference type="InterPro" id="IPR026856">
    <property type="entry name" value="Sialidase_fam"/>
</dbReference>
<dbReference type="InterPro" id="IPR011040">
    <property type="entry name" value="Sialidase"/>
</dbReference>
<dbReference type="InterPro" id="IPR023364">
    <property type="entry name" value="Trans_sialidase_dom3"/>
</dbReference>
<dbReference type="SUPFAM" id="SSF49785">
    <property type="entry name" value="Galactose-binding domain-like"/>
    <property type="match status" value="1"/>
</dbReference>
<reference evidence="9 10" key="1">
    <citation type="journal article" date="2019" name="Microorganisms">
        <title>Paenibacillus lutrae sp. nov., A Chitinolytic Species Isolated from A River Otter in Castril Natural Park, Granada, Spain.</title>
        <authorList>
            <person name="Rodriguez M."/>
            <person name="Reina J.C."/>
            <person name="Bejar V."/>
            <person name="Llamas I."/>
        </authorList>
    </citation>
    <scope>NUCLEOTIDE SEQUENCE [LARGE SCALE GENOMIC DNA]</scope>
    <source>
        <strain evidence="9 10">N10</strain>
    </source>
</reference>